<organism evidence="2 3">
    <name type="scientific">Pseudomonas phage Epa4</name>
    <dbReference type="NCBI Taxonomy" id="2719197"/>
    <lineage>
        <taxon>Viruses</taxon>
        <taxon>Duplodnaviria</taxon>
        <taxon>Heunggongvirae</taxon>
        <taxon>Uroviricota</taxon>
        <taxon>Caudoviricetes</taxon>
        <taxon>Bruynoghevirus</taxon>
        <taxon>Bruynoghevirus PAA2</taxon>
    </lineage>
</organism>
<evidence type="ECO:0000259" key="1">
    <source>
        <dbReference type="Pfam" id="PF00476"/>
    </source>
</evidence>
<evidence type="ECO:0000313" key="3">
    <source>
        <dbReference type="Proteomes" id="UP000501899"/>
    </source>
</evidence>
<sequence>MIHKALNTLLQAAGAIVMKWAMVLLDERVRRLNLRAWKVLDIHDEGQWECHPEDLKALREQMEICVRDAGVLLGVNCPLASDSIAGCSWYDTH</sequence>
<dbReference type="EMBL" id="MT118288">
    <property type="protein sequence ID" value="QIQ64472.1"/>
    <property type="molecule type" value="Genomic_DNA"/>
</dbReference>
<dbReference type="Proteomes" id="UP000501899">
    <property type="component" value="Segment"/>
</dbReference>
<reference evidence="2 3" key="1">
    <citation type="submission" date="2020-02" db="EMBL/GenBank/DDBJ databases">
        <title>Pseudomonas aeruginosa Phage Cocktails: Rational Design and Efficacy against Mouse Wound and Septic Infections.</title>
        <authorList>
            <person name="Jacobs A.C."/>
            <person name="Freyberger H.R."/>
            <person name="Farlow J."/>
            <person name="Watters C.M."/>
            <person name="He Y."/>
            <person name="Ward A.M."/>
            <person name="Engeman E.T."/>
            <person name="Alamneh Y.A."/>
            <person name="Sergueev K.V."/>
            <person name="Simons M.P."/>
            <person name="Tyner S.D."/>
            <person name="Nikolich M.P."/>
            <person name="Filippov A."/>
        </authorList>
    </citation>
    <scope>NUCLEOTIDE SEQUENCE [LARGE SCALE GENOMIC DNA]</scope>
</reference>
<dbReference type="InterPro" id="IPR001098">
    <property type="entry name" value="DNA-dir_DNA_pol_A_palm_dom"/>
</dbReference>
<dbReference type="Pfam" id="PF00476">
    <property type="entry name" value="DNA_pol_A"/>
    <property type="match status" value="1"/>
</dbReference>
<dbReference type="GO" id="GO:0003677">
    <property type="term" value="F:DNA binding"/>
    <property type="evidence" value="ECO:0007669"/>
    <property type="project" value="InterPro"/>
</dbReference>
<gene>
    <name evidence="2" type="ORF">Epa4_gp36</name>
</gene>
<protein>
    <submittedName>
        <fullName evidence="2">DNA polymerase part III</fullName>
    </submittedName>
</protein>
<feature type="domain" description="DNA-directed DNA polymerase family A palm" evidence="1">
    <location>
        <begin position="4"/>
        <end position="91"/>
    </location>
</feature>
<dbReference type="Gene3D" id="3.30.70.370">
    <property type="match status" value="1"/>
</dbReference>
<name>A0A6G9LIV0_9CAUD</name>
<proteinExistence type="predicted"/>
<dbReference type="InterPro" id="IPR043502">
    <property type="entry name" value="DNA/RNA_pol_sf"/>
</dbReference>
<dbReference type="SUPFAM" id="SSF56672">
    <property type="entry name" value="DNA/RNA polymerases"/>
    <property type="match status" value="1"/>
</dbReference>
<evidence type="ECO:0000313" key="2">
    <source>
        <dbReference type="EMBL" id="QIQ64472.1"/>
    </source>
</evidence>
<dbReference type="GO" id="GO:0003887">
    <property type="term" value="F:DNA-directed DNA polymerase activity"/>
    <property type="evidence" value="ECO:0007669"/>
    <property type="project" value="InterPro"/>
</dbReference>
<dbReference type="GO" id="GO:0006260">
    <property type="term" value="P:DNA replication"/>
    <property type="evidence" value="ECO:0007669"/>
    <property type="project" value="InterPro"/>
</dbReference>
<accession>A0A6G9LIV0</accession>